<comment type="catalytic activity">
    <reaction evidence="9">
        <text>[(1-&gt;4)-alpha-D-galacturonosyl methyl ester](n) + n H2O = [(1-&gt;4)-alpha-D-galacturonosyl](n) + n methanol + n H(+)</text>
        <dbReference type="Rhea" id="RHEA:22380"/>
        <dbReference type="Rhea" id="RHEA-COMP:14570"/>
        <dbReference type="Rhea" id="RHEA-COMP:14573"/>
        <dbReference type="ChEBI" id="CHEBI:15377"/>
        <dbReference type="ChEBI" id="CHEBI:15378"/>
        <dbReference type="ChEBI" id="CHEBI:17790"/>
        <dbReference type="ChEBI" id="CHEBI:140522"/>
        <dbReference type="ChEBI" id="CHEBI:140523"/>
        <dbReference type="EC" id="3.1.1.11"/>
    </reaction>
</comment>
<evidence type="ECO:0000256" key="7">
    <source>
        <dbReference type="ARBA" id="ARBA00023085"/>
    </source>
</evidence>
<evidence type="ECO:0000256" key="4">
    <source>
        <dbReference type="ARBA" id="ARBA00013229"/>
    </source>
</evidence>
<evidence type="ECO:0000313" key="14">
    <source>
        <dbReference type="Proteomes" id="UP000091857"/>
    </source>
</evidence>
<keyword evidence="11" id="KW-0732">Signal</keyword>
<comment type="pathway">
    <text evidence="2">Glycan metabolism; pectin degradation; 2-dehydro-3-deoxy-D-gluconate from pectin: step 1/5.</text>
</comment>
<dbReference type="Pfam" id="PF01095">
    <property type="entry name" value="Pectinesterase"/>
    <property type="match status" value="1"/>
</dbReference>
<dbReference type="EMBL" id="CM004387">
    <property type="protein sequence ID" value="OAY61947.1"/>
    <property type="molecule type" value="Genomic_DNA"/>
</dbReference>
<dbReference type="GO" id="GO:0030599">
    <property type="term" value="F:pectinesterase activity"/>
    <property type="evidence" value="ECO:0000318"/>
    <property type="project" value="GO_Central"/>
</dbReference>
<keyword evidence="5" id="KW-0964">Secreted</keyword>
<gene>
    <name evidence="13" type="ORF">MANES_01G229701v8</name>
</gene>
<comment type="subcellular location">
    <subcellularLocation>
        <location evidence="1">Secreted</location>
        <location evidence="1">Cell wall</location>
    </subcellularLocation>
</comment>
<organism evidence="13 14">
    <name type="scientific">Manihot esculenta</name>
    <name type="common">Cassava</name>
    <name type="synonym">Jatropha manihot</name>
    <dbReference type="NCBI Taxonomy" id="3983"/>
    <lineage>
        <taxon>Eukaryota</taxon>
        <taxon>Viridiplantae</taxon>
        <taxon>Streptophyta</taxon>
        <taxon>Embryophyta</taxon>
        <taxon>Tracheophyta</taxon>
        <taxon>Spermatophyta</taxon>
        <taxon>Magnoliopsida</taxon>
        <taxon>eudicotyledons</taxon>
        <taxon>Gunneridae</taxon>
        <taxon>Pentapetalae</taxon>
        <taxon>rosids</taxon>
        <taxon>fabids</taxon>
        <taxon>Malpighiales</taxon>
        <taxon>Euphorbiaceae</taxon>
        <taxon>Crotonoideae</taxon>
        <taxon>Manihoteae</taxon>
        <taxon>Manihot</taxon>
    </lineage>
</organism>
<evidence type="ECO:0000256" key="9">
    <source>
        <dbReference type="ARBA" id="ARBA00047928"/>
    </source>
</evidence>
<evidence type="ECO:0000259" key="12">
    <source>
        <dbReference type="Pfam" id="PF01095"/>
    </source>
</evidence>
<keyword evidence="6" id="KW-0378">Hydrolase</keyword>
<dbReference type="UniPathway" id="UPA00545">
    <property type="reaction ID" value="UER00823"/>
</dbReference>
<proteinExistence type="inferred from homology"/>
<dbReference type="EC" id="3.1.1.11" evidence="4"/>
<dbReference type="GO" id="GO:0045490">
    <property type="term" value="P:pectin catabolic process"/>
    <property type="evidence" value="ECO:0000318"/>
    <property type="project" value="GO_Central"/>
</dbReference>
<evidence type="ECO:0000256" key="6">
    <source>
        <dbReference type="ARBA" id="ARBA00022801"/>
    </source>
</evidence>
<reference evidence="14" key="1">
    <citation type="journal article" date="2016" name="Nat. Biotechnol.">
        <title>Sequencing wild and cultivated cassava and related species reveals extensive interspecific hybridization and genetic diversity.</title>
        <authorList>
            <person name="Bredeson J.V."/>
            <person name="Lyons J.B."/>
            <person name="Prochnik S.E."/>
            <person name="Wu G.A."/>
            <person name="Ha C.M."/>
            <person name="Edsinger-Gonzales E."/>
            <person name="Grimwood J."/>
            <person name="Schmutz J."/>
            <person name="Rabbi I.Y."/>
            <person name="Egesi C."/>
            <person name="Nauluvula P."/>
            <person name="Lebot V."/>
            <person name="Ndunguru J."/>
            <person name="Mkamilo G."/>
            <person name="Bart R.S."/>
            <person name="Setter T.L."/>
            <person name="Gleadow R.M."/>
            <person name="Kulakow P."/>
            <person name="Ferguson M.E."/>
            <person name="Rounsley S."/>
            <person name="Rokhsar D.S."/>
        </authorList>
    </citation>
    <scope>NUCLEOTIDE SEQUENCE [LARGE SCALE GENOMIC DNA]</scope>
    <source>
        <strain evidence="14">cv. AM560-2</strain>
    </source>
</reference>
<keyword evidence="8" id="KW-0325">Glycoprotein</keyword>
<dbReference type="GO" id="GO:0042545">
    <property type="term" value="P:cell wall modification"/>
    <property type="evidence" value="ECO:0007669"/>
    <property type="project" value="InterPro"/>
</dbReference>
<dbReference type="InterPro" id="IPR011050">
    <property type="entry name" value="Pectin_lyase_fold/virulence"/>
</dbReference>
<dbReference type="InterPro" id="IPR012334">
    <property type="entry name" value="Pectin_lyas_fold"/>
</dbReference>
<keyword evidence="5" id="KW-0134">Cell wall</keyword>
<evidence type="ECO:0000256" key="2">
    <source>
        <dbReference type="ARBA" id="ARBA00005184"/>
    </source>
</evidence>
<evidence type="ECO:0000313" key="13">
    <source>
        <dbReference type="EMBL" id="OAY61947.1"/>
    </source>
</evidence>
<keyword evidence="7" id="KW-0063">Aspartyl esterase</keyword>
<dbReference type="FunFam" id="2.160.20.10:FF:000013">
    <property type="entry name" value="Pectinesterase"/>
    <property type="match status" value="1"/>
</dbReference>
<evidence type="ECO:0000256" key="5">
    <source>
        <dbReference type="ARBA" id="ARBA00022512"/>
    </source>
</evidence>
<protein>
    <recommendedName>
        <fullName evidence="4">pectinesterase</fullName>
        <ecNumber evidence="4">3.1.1.11</ecNumber>
    </recommendedName>
</protein>
<dbReference type="PANTHER" id="PTHR31321:SF106">
    <property type="entry name" value="PECTINESTERASE CATALYTIC DOMAIN-CONTAINING PROTEIN"/>
    <property type="match status" value="1"/>
</dbReference>
<dbReference type="Proteomes" id="UP000091857">
    <property type="component" value="Chromosome 1"/>
</dbReference>
<dbReference type="Gene3D" id="2.160.20.10">
    <property type="entry name" value="Single-stranded right-handed beta-helix, Pectin lyase-like"/>
    <property type="match status" value="1"/>
</dbReference>
<dbReference type="STRING" id="3983.A0A2C9WNE7"/>
<feature type="domain" description="Pectinesterase catalytic" evidence="12">
    <location>
        <begin position="40"/>
        <end position="328"/>
    </location>
</feature>
<sequence>MQNLRTVLFIWMLLSVTMSVCKALDCQLNESNQYKVAYTIFVDKSGHGNFTKIQSAIDSVPENNTQWIRIRISAGKYKEKVVIPLKKPCIFLEGSGSHHTSVEFDDHQDLPTSAIFISYSDNIVAKGITFKNTYNLQIREDKIIWIRAPAVRIRGDKTAFYHCAFFGIQDTFFDDKGRHYFKKCYIEGAMDFIYGAAQSIYDECVISLNVEKYRPGKPGCITAQKKEWAEEHSGFVFKNCKITGIGKACLGRAWGPYSTVIIYNSTITDVVVPQGWSAWDFVGHEANFTYVETNNRGRGADTANRVPWLQKLDDFQLSKFVTMSFIDEDGWIAKLPTVS</sequence>
<keyword evidence="14" id="KW-1185">Reference proteome</keyword>
<feature type="chain" id="PRO_5011976877" description="pectinesterase" evidence="11">
    <location>
        <begin position="24"/>
        <end position="339"/>
    </location>
</feature>
<comment type="function">
    <text evidence="10">Acts in the modification of cell walls via demethylesterification of cell wall pectin.</text>
</comment>
<evidence type="ECO:0000256" key="1">
    <source>
        <dbReference type="ARBA" id="ARBA00004191"/>
    </source>
</evidence>
<dbReference type="Gramene" id="Manes.01G229701.1.v8.1">
    <property type="protein sequence ID" value="Manes.01G229701.1.v8.1.CDS"/>
    <property type="gene ID" value="Manes.01G229701.v8.1"/>
</dbReference>
<dbReference type="InterPro" id="IPR000070">
    <property type="entry name" value="Pectinesterase_cat"/>
</dbReference>
<comment type="caution">
    <text evidence="13">The sequence shown here is derived from an EMBL/GenBank/DDBJ whole genome shotgun (WGS) entry which is preliminary data.</text>
</comment>
<evidence type="ECO:0000256" key="8">
    <source>
        <dbReference type="ARBA" id="ARBA00023180"/>
    </source>
</evidence>
<dbReference type="OMA" id="LESECTG"/>
<evidence type="ECO:0000256" key="3">
    <source>
        <dbReference type="ARBA" id="ARBA00008891"/>
    </source>
</evidence>
<dbReference type="PANTHER" id="PTHR31321">
    <property type="entry name" value="ACYL-COA THIOESTER HYDROLASE YBHC-RELATED"/>
    <property type="match status" value="1"/>
</dbReference>
<comment type="similarity">
    <text evidence="3">Belongs to the pectinesterase family.</text>
</comment>
<dbReference type="AlphaFoldDB" id="A0A2C9WNE7"/>
<accession>A0A2C9WNE7</accession>
<name>A0A2C9WNE7_MANES</name>
<dbReference type="SUPFAM" id="SSF51126">
    <property type="entry name" value="Pectin lyase-like"/>
    <property type="match status" value="1"/>
</dbReference>
<evidence type="ECO:0000256" key="10">
    <source>
        <dbReference type="ARBA" id="ARBA00057335"/>
    </source>
</evidence>
<feature type="signal peptide" evidence="11">
    <location>
        <begin position="1"/>
        <end position="23"/>
    </location>
</feature>
<evidence type="ECO:0000256" key="11">
    <source>
        <dbReference type="SAM" id="SignalP"/>
    </source>
</evidence>